<dbReference type="EMBL" id="CADCWK010000128">
    <property type="protein sequence ID" value="CAA9556374.1"/>
    <property type="molecule type" value="Genomic_DNA"/>
</dbReference>
<dbReference type="Gene3D" id="1.10.260.40">
    <property type="entry name" value="lambda repressor-like DNA-binding domains"/>
    <property type="match status" value="1"/>
</dbReference>
<evidence type="ECO:0000259" key="2">
    <source>
        <dbReference type="PROSITE" id="PS50943"/>
    </source>
</evidence>
<feature type="domain" description="HTH cro/C1-type" evidence="2">
    <location>
        <begin position="4"/>
        <end position="58"/>
    </location>
</feature>
<dbReference type="GO" id="GO:0003677">
    <property type="term" value="F:DNA binding"/>
    <property type="evidence" value="ECO:0007669"/>
    <property type="project" value="InterPro"/>
</dbReference>
<dbReference type="CDD" id="cd00093">
    <property type="entry name" value="HTH_XRE"/>
    <property type="match status" value="1"/>
</dbReference>
<gene>
    <name evidence="3" type="ORF">AVDCRST_MAG33-1320</name>
</gene>
<reference evidence="3" key="1">
    <citation type="submission" date="2020-02" db="EMBL/GenBank/DDBJ databases">
        <authorList>
            <person name="Meier V. D."/>
        </authorList>
    </citation>
    <scope>NUCLEOTIDE SEQUENCE</scope>
    <source>
        <strain evidence="3">AVDCRST_MAG33</strain>
    </source>
</reference>
<proteinExistence type="predicted"/>
<dbReference type="InterPro" id="IPR010982">
    <property type="entry name" value="Lambda_DNA-bd_dom_sf"/>
</dbReference>
<sequence>MKTIRELRLEQEWTQFELALKVGVHPQAVYLWESGRRMPLVPQIRKLGQVFGLCSDEIALVEPTPSRQRVTRRAGRDRSPVDAPHDRQSGDSGDAEM</sequence>
<dbReference type="Pfam" id="PF01381">
    <property type="entry name" value="HTH_3"/>
    <property type="match status" value="1"/>
</dbReference>
<dbReference type="SMART" id="SM00530">
    <property type="entry name" value="HTH_XRE"/>
    <property type="match status" value="1"/>
</dbReference>
<organism evidence="3">
    <name type="scientific">uncultured Thermomicrobiales bacterium</name>
    <dbReference type="NCBI Taxonomy" id="1645740"/>
    <lineage>
        <taxon>Bacteria</taxon>
        <taxon>Pseudomonadati</taxon>
        <taxon>Thermomicrobiota</taxon>
        <taxon>Thermomicrobia</taxon>
        <taxon>Thermomicrobiales</taxon>
        <taxon>environmental samples</taxon>
    </lineage>
</organism>
<feature type="compositionally biased region" description="Basic and acidic residues" evidence="1">
    <location>
        <begin position="74"/>
        <end position="89"/>
    </location>
</feature>
<dbReference type="InterPro" id="IPR001387">
    <property type="entry name" value="Cro/C1-type_HTH"/>
</dbReference>
<evidence type="ECO:0000313" key="3">
    <source>
        <dbReference type="EMBL" id="CAA9556374.1"/>
    </source>
</evidence>
<name>A0A6J4UTX7_9BACT</name>
<dbReference type="PROSITE" id="PS50943">
    <property type="entry name" value="HTH_CROC1"/>
    <property type="match status" value="1"/>
</dbReference>
<feature type="region of interest" description="Disordered" evidence="1">
    <location>
        <begin position="64"/>
        <end position="97"/>
    </location>
</feature>
<accession>A0A6J4UTX7</accession>
<protein>
    <recommendedName>
        <fullName evidence="2">HTH cro/C1-type domain-containing protein</fullName>
    </recommendedName>
</protein>
<dbReference type="AlphaFoldDB" id="A0A6J4UTX7"/>
<evidence type="ECO:0000256" key="1">
    <source>
        <dbReference type="SAM" id="MobiDB-lite"/>
    </source>
</evidence>
<dbReference type="SUPFAM" id="SSF47413">
    <property type="entry name" value="lambda repressor-like DNA-binding domains"/>
    <property type="match status" value="1"/>
</dbReference>